<feature type="transmembrane region" description="Helical" evidence="9">
    <location>
        <begin position="342"/>
        <end position="366"/>
    </location>
</feature>
<sequence>MSRVPFFGVLVARSVSRIGSLMTFVAIPWFVLVTTGSATRAGVVAFAEMTPFVLAGLFGGPWIDRWGPRVVSVGTDVASAAAITALPLLHQAGRLSFPALLAVVAATGALRGFGDAAKGALQPRAIAVSGIDVTRAATIQDGASRLSGLLGLPLAGVLVGWLHADNVLYVDAVSFVLCAGLVAALVRVGAAPDAEEREPYLVALRAGVAYLRGDRLMLGLSLIVLATNMFDQAFAAVFTPVWAHDVLRDPRALGLVGGVTALGAVLGNLGYAALALRLPRYLTFTVCFLAAGGSRFVAMALGEGIWPVLGVAFAAGVLMSTVNPILSAVAYERVPEGLQARVFGLTGAVSAAGMPLGGLLGGGLIAGVGLRGALLVTGGLYVLVTLVPFVFPSWRAVDRAPAAEPELVAVG</sequence>
<name>A0A8J7KNQ0_9ACTN</name>
<feature type="transmembrane region" description="Helical" evidence="9">
    <location>
        <begin position="168"/>
        <end position="190"/>
    </location>
</feature>
<dbReference type="InterPro" id="IPR020846">
    <property type="entry name" value="MFS_dom"/>
</dbReference>
<evidence type="ECO:0000256" key="7">
    <source>
        <dbReference type="ARBA" id="ARBA00038075"/>
    </source>
</evidence>
<feature type="transmembrane region" description="Helical" evidence="9">
    <location>
        <begin position="143"/>
        <end position="162"/>
    </location>
</feature>
<evidence type="ECO:0000256" key="5">
    <source>
        <dbReference type="ARBA" id="ARBA00022989"/>
    </source>
</evidence>
<evidence type="ECO:0000256" key="1">
    <source>
        <dbReference type="ARBA" id="ARBA00004429"/>
    </source>
</evidence>
<feature type="transmembrane region" description="Helical" evidence="9">
    <location>
        <begin position="41"/>
        <end position="63"/>
    </location>
</feature>
<comment type="caution">
    <text evidence="11">The sequence shown here is derived from an EMBL/GenBank/DDBJ whole genome shotgun (WGS) entry which is preliminary data.</text>
</comment>
<evidence type="ECO:0000256" key="6">
    <source>
        <dbReference type="ARBA" id="ARBA00023136"/>
    </source>
</evidence>
<dbReference type="AlphaFoldDB" id="A0A8J7KNQ0"/>
<protein>
    <recommendedName>
        <fullName evidence="8">Multidrug efflux pump Tap</fullName>
    </recommendedName>
</protein>
<organism evidence="11 12">
    <name type="scientific">Longispora fulva</name>
    <dbReference type="NCBI Taxonomy" id="619741"/>
    <lineage>
        <taxon>Bacteria</taxon>
        <taxon>Bacillati</taxon>
        <taxon>Actinomycetota</taxon>
        <taxon>Actinomycetes</taxon>
        <taxon>Micromonosporales</taxon>
        <taxon>Micromonosporaceae</taxon>
        <taxon>Longispora</taxon>
    </lineage>
</organism>
<dbReference type="EMBL" id="JADOUF010000001">
    <property type="protein sequence ID" value="MBG6141844.1"/>
    <property type="molecule type" value="Genomic_DNA"/>
</dbReference>
<keyword evidence="6 9" id="KW-0472">Membrane</keyword>
<dbReference type="InterPro" id="IPR036259">
    <property type="entry name" value="MFS_trans_sf"/>
</dbReference>
<evidence type="ECO:0000256" key="8">
    <source>
        <dbReference type="ARBA" id="ARBA00040914"/>
    </source>
</evidence>
<feature type="transmembrane region" description="Helical" evidence="9">
    <location>
        <begin position="95"/>
        <end position="114"/>
    </location>
</feature>
<keyword evidence="4 9" id="KW-0812">Transmembrane</keyword>
<feature type="transmembrane region" description="Helical" evidence="9">
    <location>
        <begin position="281"/>
        <end position="302"/>
    </location>
</feature>
<dbReference type="PROSITE" id="PS50850">
    <property type="entry name" value="MFS"/>
    <property type="match status" value="1"/>
</dbReference>
<dbReference type="PANTHER" id="PTHR23513">
    <property type="entry name" value="INTEGRAL MEMBRANE EFFLUX PROTEIN-RELATED"/>
    <property type="match status" value="1"/>
</dbReference>
<feature type="domain" description="Major facilitator superfamily (MFS) profile" evidence="10">
    <location>
        <begin position="217"/>
        <end position="411"/>
    </location>
</feature>
<keyword evidence="2" id="KW-0813">Transport</keyword>
<evidence type="ECO:0000256" key="3">
    <source>
        <dbReference type="ARBA" id="ARBA00022475"/>
    </source>
</evidence>
<dbReference type="SUPFAM" id="SSF103473">
    <property type="entry name" value="MFS general substrate transporter"/>
    <property type="match status" value="1"/>
</dbReference>
<dbReference type="InterPro" id="IPR011701">
    <property type="entry name" value="MFS"/>
</dbReference>
<accession>A0A8J7KNQ0</accession>
<dbReference type="PANTHER" id="PTHR23513:SF9">
    <property type="entry name" value="ENTEROBACTIN EXPORTER ENTS"/>
    <property type="match status" value="1"/>
</dbReference>
<evidence type="ECO:0000256" key="9">
    <source>
        <dbReference type="SAM" id="Phobius"/>
    </source>
</evidence>
<feature type="transmembrane region" description="Helical" evidence="9">
    <location>
        <begin position="255"/>
        <end position="274"/>
    </location>
</feature>
<feature type="transmembrane region" description="Helical" evidence="9">
    <location>
        <begin position="220"/>
        <end position="243"/>
    </location>
</feature>
<comment type="subcellular location">
    <subcellularLocation>
        <location evidence="1">Cell inner membrane</location>
        <topology evidence="1">Multi-pass membrane protein</topology>
    </subcellularLocation>
</comment>
<evidence type="ECO:0000313" key="11">
    <source>
        <dbReference type="EMBL" id="MBG6141844.1"/>
    </source>
</evidence>
<evidence type="ECO:0000313" key="12">
    <source>
        <dbReference type="Proteomes" id="UP000622552"/>
    </source>
</evidence>
<feature type="transmembrane region" description="Helical" evidence="9">
    <location>
        <begin position="308"/>
        <end position="330"/>
    </location>
</feature>
<comment type="similarity">
    <text evidence="7">Belongs to the major facilitator superfamily. Drug:H(+) antiporter-3 (DHA3) (TC 2.A.1.21) family.</text>
</comment>
<reference evidence="11" key="1">
    <citation type="submission" date="2020-11" db="EMBL/GenBank/DDBJ databases">
        <title>Sequencing the genomes of 1000 actinobacteria strains.</title>
        <authorList>
            <person name="Klenk H.-P."/>
        </authorList>
    </citation>
    <scope>NUCLEOTIDE SEQUENCE</scope>
    <source>
        <strain evidence="11">DSM 45356</strain>
    </source>
</reference>
<keyword evidence="5 9" id="KW-1133">Transmembrane helix</keyword>
<dbReference type="GO" id="GO:0022857">
    <property type="term" value="F:transmembrane transporter activity"/>
    <property type="evidence" value="ECO:0007669"/>
    <property type="project" value="InterPro"/>
</dbReference>
<dbReference type="Proteomes" id="UP000622552">
    <property type="component" value="Unassembled WGS sequence"/>
</dbReference>
<proteinExistence type="inferred from homology"/>
<dbReference type="GO" id="GO:0005886">
    <property type="term" value="C:plasma membrane"/>
    <property type="evidence" value="ECO:0007669"/>
    <property type="project" value="UniProtKB-SubCell"/>
</dbReference>
<feature type="transmembrane region" description="Helical" evidence="9">
    <location>
        <begin position="372"/>
        <end position="391"/>
    </location>
</feature>
<evidence type="ECO:0000259" key="10">
    <source>
        <dbReference type="PROSITE" id="PS50850"/>
    </source>
</evidence>
<dbReference type="RefSeq" id="WP_197008211.1">
    <property type="nucleotide sequence ID" value="NZ_BONS01000013.1"/>
</dbReference>
<keyword evidence="3" id="KW-1003">Cell membrane</keyword>
<keyword evidence="12" id="KW-1185">Reference proteome</keyword>
<dbReference type="Pfam" id="PF07690">
    <property type="entry name" value="MFS_1"/>
    <property type="match status" value="1"/>
</dbReference>
<evidence type="ECO:0000256" key="4">
    <source>
        <dbReference type="ARBA" id="ARBA00022692"/>
    </source>
</evidence>
<evidence type="ECO:0000256" key="2">
    <source>
        <dbReference type="ARBA" id="ARBA00022448"/>
    </source>
</evidence>
<dbReference type="CDD" id="cd06173">
    <property type="entry name" value="MFS_MefA_like"/>
    <property type="match status" value="1"/>
</dbReference>
<dbReference type="Gene3D" id="1.20.1250.20">
    <property type="entry name" value="MFS general substrate transporter like domains"/>
    <property type="match status" value="1"/>
</dbReference>
<gene>
    <name evidence="11" type="ORF">IW245_008038</name>
</gene>